<reference evidence="1 2" key="1">
    <citation type="submission" date="2011-01" db="EMBL/GenBank/DDBJ databases">
        <authorList>
            <person name="Muzny D."/>
            <person name="Qin X."/>
            <person name="Deng J."/>
            <person name="Jiang H."/>
            <person name="Liu Y."/>
            <person name="Qu J."/>
            <person name="Song X.-Z."/>
            <person name="Zhang L."/>
            <person name="Thornton R."/>
            <person name="Coyle M."/>
            <person name="Francisco L."/>
            <person name="Jackson L."/>
            <person name="Javaid M."/>
            <person name="Korchina V."/>
            <person name="Kovar C."/>
            <person name="Mata R."/>
            <person name="Mathew T."/>
            <person name="Ngo R."/>
            <person name="Nguyen L."/>
            <person name="Nguyen N."/>
            <person name="Okwuonu G."/>
            <person name="Ongeri F."/>
            <person name="Pham C."/>
            <person name="Simmons D."/>
            <person name="Wilczek-Boney K."/>
            <person name="Hale W."/>
            <person name="Jakkamsetti A."/>
            <person name="Pham P."/>
            <person name="Ruth R."/>
            <person name="San Lucas F."/>
            <person name="Warren J."/>
            <person name="Zhang J."/>
            <person name="Zhao Z."/>
            <person name="Zhou C."/>
            <person name="Zhu D."/>
            <person name="Lee S."/>
            <person name="Bess C."/>
            <person name="Blankenburg K."/>
            <person name="Forbes L."/>
            <person name="Fu Q."/>
            <person name="Gubbala S."/>
            <person name="Hirani K."/>
            <person name="Jayaseelan J.C."/>
            <person name="Lara F."/>
            <person name="Munidasa M."/>
            <person name="Palculict T."/>
            <person name="Patil S."/>
            <person name="Pu L.-L."/>
            <person name="Saada N."/>
            <person name="Tang L."/>
            <person name="Weissenberger G."/>
            <person name="Zhu Y."/>
            <person name="Hemphill L."/>
            <person name="Shang Y."/>
            <person name="Youmans B."/>
            <person name="Ayvaz T."/>
            <person name="Ross M."/>
            <person name="Santibanez J."/>
            <person name="Aqrawi P."/>
            <person name="Gross S."/>
            <person name="Joshi V."/>
            <person name="Fowler G."/>
            <person name="Nazareth L."/>
            <person name="Reid J."/>
            <person name="Worley K."/>
            <person name="Petrosino J."/>
            <person name="Highlander S."/>
            <person name="Gibbs R."/>
        </authorList>
    </citation>
    <scope>NUCLEOTIDE SEQUENCE [LARGE SCALE GENOMIC DNA]</scope>
    <source>
        <strain evidence="1 2">ATCC 33394</strain>
    </source>
</reference>
<organism evidence="1 2">
    <name type="scientific">Kingella denitrificans ATCC 33394</name>
    <dbReference type="NCBI Taxonomy" id="888741"/>
    <lineage>
        <taxon>Bacteria</taxon>
        <taxon>Pseudomonadati</taxon>
        <taxon>Pseudomonadota</taxon>
        <taxon>Betaproteobacteria</taxon>
        <taxon>Neisseriales</taxon>
        <taxon>Neisseriaceae</taxon>
        <taxon>Kingella</taxon>
    </lineage>
</organism>
<accession>F0EYZ9</accession>
<evidence type="ECO:0000313" key="1">
    <source>
        <dbReference type="EMBL" id="EGC17757.1"/>
    </source>
</evidence>
<evidence type="ECO:0000313" key="2">
    <source>
        <dbReference type="Proteomes" id="UP000004088"/>
    </source>
</evidence>
<sequence length="50" mass="5622">MKSSLHVENVTQANLRFAALSLALSHGERGWGRRLLLGFRQILTLFEAVL</sequence>
<dbReference type="EMBL" id="AEWV01000015">
    <property type="protein sequence ID" value="EGC17757.1"/>
    <property type="molecule type" value="Genomic_DNA"/>
</dbReference>
<gene>
    <name evidence="1" type="ORF">HMPREF9098_1083</name>
</gene>
<name>F0EYZ9_9NEIS</name>
<protein>
    <submittedName>
        <fullName evidence="1">Uncharacterized protein</fullName>
    </submittedName>
</protein>
<dbReference type="Proteomes" id="UP000004088">
    <property type="component" value="Unassembled WGS sequence"/>
</dbReference>
<keyword evidence="2" id="KW-1185">Reference proteome</keyword>
<comment type="caution">
    <text evidence="1">The sequence shown here is derived from an EMBL/GenBank/DDBJ whole genome shotgun (WGS) entry which is preliminary data.</text>
</comment>
<dbReference type="AlphaFoldDB" id="F0EYZ9"/>
<proteinExistence type="predicted"/>
<dbReference type="HOGENOM" id="CLU_197515_0_0_4"/>